<accession>A0A8H9IWF6</accession>
<dbReference type="Gene3D" id="1.20.140.10">
    <property type="entry name" value="Butyryl-CoA Dehydrogenase, subunit A, domain 3"/>
    <property type="match status" value="1"/>
</dbReference>
<protein>
    <submittedName>
        <fullName evidence="8">Acyl-CoA dehydrogenase</fullName>
    </submittedName>
</protein>
<dbReference type="EMBL" id="BNAV01000002">
    <property type="protein sequence ID" value="GHF48562.1"/>
    <property type="molecule type" value="Genomic_DNA"/>
</dbReference>
<keyword evidence="2 5" id="KW-0285">Flavoprotein</keyword>
<dbReference type="InterPro" id="IPR050741">
    <property type="entry name" value="Acyl-CoA_dehydrogenase"/>
</dbReference>
<feature type="domain" description="Acyl-CoA dehydrogenase/oxidase C-terminal" evidence="6">
    <location>
        <begin position="188"/>
        <end position="333"/>
    </location>
</feature>
<dbReference type="SUPFAM" id="SSF47203">
    <property type="entry name" value="Acyl-CoA dehydrogenase C-terminal domain-like"/>
    <property type="match status" value="1"/>
</dbReference>
<dbReference type="InterPro" id="IPR046373">
    <property type="entry name" value="Acyl-CoA_Oxase/DH_mid-dom_sf"/>
</dbReference>
<comment type="caution">
    <text evidence="8">The sequence shown here is derived from an EMBL/GenBank/DDBJ whole genome shotgun (WGS) entry which is preliminary data.</text>
</comment>
<dbReference type="PANTHER" id="PTHR48083">
    <property type="entry name" value="MEDIUM-CHAIN SPECIFIC ACYL-COA DEHYDROGENASE, MITOCHONDRIAL-RELATED"/>
    <property type="match status" value="1"/>
</dbReference>
<keyword evidence="9" id="KW-1185">Reference proteome</keyword>
<dbReference type="GO" id="GO:0003995">
    <property type="term" value="F:acyl-CoA dehydrogenase activity"/>
    <property type="evidence" value="ECO:0007669"/>
    <property type="project" value="TreeGrafter"/>
</dbReference>
<reference evidence="8" key="2">
    <citation type="submission" date="2020-09" db="EMBL/GenBank/DDBJ databases">
        <authorList>
            <person name="Sun Q."/>
            <person name="Zhou Y."/>
        </authorList>
    </citation>
    <scope>NUCLEOTIDE SEQUENCE</scope>
    <source>
        <strain evidence="8">CGMCC 4.7679</strain>
    </source>
</reference>
<sequence>MAALSESGDLFRLYDGKADDGLDSLLLRRLIGDACAEGDQGLVLALCVQLATALPLLAETAKTAAALRVLDACFSGEEVLAVAATDEGPGSDLVALGTTVTRRRSGDLVLNGRKRWITCGTQARHALVLARHRPGRHITNFTWLLVPTSAPGVSVSAVDTPLFAGAGLAHLELADVEVPDEWVLGGFGRGLPVFVRHLTVERLASATWAIELCRLVLSRTVELVADRRIDGEPLSRNASVRQRLAVCLVQLSGLTALWERLHERIAVRHDAAAAALLKAASGTTAIQVLEECCRLYGAEGFGTDGVQQLRTEAAVFGIGGGATEVMLDLVADHVPDLLAGLAPAAESEN</sequence>
<keyword evidence="3 5" id="KW-0274">FAD</keyword>
<dbReference type="InterPro" id="IPR009100">
    <property type="entry name" value="AcylCoA_DH/oxidase_NM_dom_sf"/>
</dbReference>
<dbReference type="PANTHER" id="PTHR48083:SF28">
    <property type="entry name" value="ACYL-COA DEHYDROGENASE FAMILY PROTEIN (AFU_ORTHOLOGUE AFUA_6G10880)-RELATED"/>
    <property type="match status" value="1"/>
</dbReference>
<keyword evidence="4 5" id="KW-0560">Oxidoreductase</keyword>
<comment type="cofactor">
    <cofactor evidence="5">
        <name>FAD</name>
        <dbReference type="ChEBI" id="CHEBI:57692"/>
    </cofactor>
</comment>
<dbReference type="InterPro" id="IPR036250">
    <property type="entry name" value="AcylCo_DH-like_C"/>
</dbReference>
<dbReference type="Gene3D" id="2.40.110.10">
    <property type="entry name" value="Butyryl-CoA Dehydrogenase, subunit A, domain 2"/>
    <property type="match status" value="1"/>
</dbReference>
<dbReference type="Proteomes" id="UP000658656">
    <property type="component" value="Unassembled WGS sequence"/>
</dbReference>
<dbReference type="RefSeq" id="WP_145934735.1">
    <property type="nucleotide sequence ID" value="NZ_BNAV01000002.1"/>
</dbReference>
<organism evidence="8 9">
    <name type="scientific">Amycolatopsis bartoniae</name>
    <dbReference type="NCBI Taxonomy" id="941986"/>
    <lineage>
        <taxon>Bacteria</taxon>
        <taxon>Bacillati</taxon>
        <taxon>Actinomycetota</taxon>
        <taxon>Actinomycetes</taxon>
        <taxon>Pseudonocardiales</taxon>
        <taxon>Pseudonocardiaceae</taxon>
        <taxon>Amycolatopsis</taxon>
    </lineage>
</organism>
<dbReference type="SUPFAM" id="SSF56645">
    <property type="entry name" value="Acyl-CoA dehydrogenase NM domain-like"/>
    <property type="match status" value="1"/>
</dbReference>
<dbReference type="OrthoDB" id="4161535at2"/>
<dbReference type="InterPro" id="IPR006091">
    <property type="entry name" value="Acyl-CoA_Oxase/DH_mid-dom"/>
</dbReference>
<proteinExistence type="inferred from homology"/>
<dbReference type="GO" id="GO:0033539">
    <property type="term" value="P:fatty acid beta-oxidation using acyl-CoA dehydrogenase"/>
    <property type="evidence" value="ECO:0007669"/>
    <property type="project" value="TreeGrafter"/>
</dbReference>
<comment type="similarity">
    <text evidence="1 5">Belongs to the acyl-CoA dehydrogenase family.</text>
</comment>
<evidence type="ECO:0000259" key="7">
    <source>
        <dbReference type="Pfam" id="PF02770"/>
    </source>
</evidence>
<evidence type="ECO:0000313" key="9">
    <source>
        <dbReference type="Proteomes" id="UP000658656"/>
    </source>
</evidence>
<evidence type="ECO:0000256" key="2">
    <source>
        <dbReference type="ARBA" id="ARBA00022630"/>
    </source>
</evidence>
<gene>
    <name evidence="8" type="ORF">GCM10017566_22350</name>
</gene>
<dbReference type="CDD" id="cd00567">
    <property type="entry name" value="ACAD"/>
    <property type="match status" value="1"/>
</dbReference>
<evidence type="ECO:0000259" key="6">
    <source>
        <dbReference type="Pfam" id="PF00441"/>
    </source>
</evidence>
<reference evidence="8" key="1">
    <citation type="journal article" date="2014" name="Int. J. Syst. Evol. Microbiol.">
        <title>Complete genome sequence of Corynebacterium casei LMG S-19264T (=DSM 44701T), isolated from a smear-ripened cheese.</title>
        <authorList>
            <consortium name="US DOE Joint Genome Institute (JGI-PGF)"/>
            <person name="Walter F."/>
            <person name="Albersmeier A."/>
            <person name="Kalinowski J."/>
            <person name="Ruckert C."/>
        </authorList>
    </citation>
    <scope>NUCLEOTIDE SEQUENCE</scope>
    <source>
        <strain evidence="8">CGMCC 4.7679</strain>
    </source>
</reference>
<dbReference type="Pfam" id="PF02770">
    <property type="entry name" value="Acyl-CoA_dh_M"/>
    <property type="match status" value="1"/>
</dbReference>
<evidence type="ECO:0000313" key="8">
    <source>
        <dbReference type="EMBL" id="GHF48562.1"/>
    </source>
</evidence>
<dbReference type="AlphaFoldDB" id="A0A8H9IWF6"/>
<evidence type="ECO:0000256" key="4">
    <source>
        <dbReference type="ARBA" id="ARBA00023002"/>
    </source>
</evidence>
<evidence type="ECO:0000256" key="1">
    <source>
        <dbReference type="ARBA" id="ARBA00009347"/>
    </source>
</evidence>
<dbReference type="InterPro" id="IPR009075">
    <property type="entry name" value="AcylCo_DH/oxidase_C"/>
</dbReference>
<evidence type="ECO:0000256" key="3">
    <source>
        <dbReference type="ARBA" id="ARBA00022827"/>
    </source>
</evidence>
<evidence type="ECO:0000256" key="5">
    <source>
        <dbReference type="RuleBase" id="RU362125"/>
    </source>
</evidence>
<name>A0A8H9IWF6_9PSEU</name>
<dbReference type="Pfam" id="PF00441">
    <property type="entry name" value="Acyl-CoA_dh_1"/>
    <property type="match status" value="1"/>
</dbReference>
<feature type="domain" description="Acyl-CoA oxidase/dehydrogenase middle" evidence="7">
    <location>
        <begin position="81"/>
        <end position="175"/>
    </location>
</feature>
<dbReference type="GO" id="GO:0005737">
    <property type="term" value="C:cytoplasm"/>
    <property type="evidence" value="ECO:0007669"/>
    <property type="project" value="TreeGrafter"/>
</dbReference>